<protein>
    <submittedName>
        <fullName evidence="1">Uncharacterized protein</fullName>
    </submittedName>
</protein>
<dbReference type="Proteomes" id="UP000220927">
    <property type="component" value="Chromosome"/>
</dbReference>
<proteinExistence type="predicted"/>
<sequence length="385" mass="43127">MNAVSETLYKIRIERTLYQFDEPILFTARVGMLNALFVRTDLTEDGHEFLSCYIDDNHLDGLLEGRLSIRGAFEAQSDNFLVYANDAYEVSKELKVTGDELQCRLPDPNVGVFEHLGECPDVLQEKNAFLAIYFRGENLGRGSIQYSTLMKLLGTVQVFARNVLVPPSLRGYKASTLDFLVGDPALGSLMIAIKEPTFNVSRLRQTQNDQGLTSQRLKDGASTHKNEFFAEVQELVESPHKFRAAHTDDDEDIFESIKHLLPSDDTPYSNLTFSTQDGKSLKRISIDRDRADRVRASYSTANGVRTRRSGVIVEINASSATLLLRSASGAVTTSDFTREAFAELRRNPDFKIGARLILDGELFERPRRDYLVVKGVVSLNDVALV</sequence>
<dbReference type="AlphaFoldDB" id="A0AAE5TUC6"/>
<evidence type="ECO:0000313" key="1">
    <source>
        <dbReference type="EMBL" id="QAS77221.1"/>
    </source>
</evidence>
<organism evidence="1 2">
    <name type="scientific">Rhizobium acidisoli</name>
    <dbReference type="NCBI Taxonomy" id="1538158"/>
    <lineage>
        <taxon>Bacteria</taxon>
        <taxon>Pseudomonadati</taxon>
        <taxon>Pseudomonadota</taxon>
        <taxon>Alphaproteobacteria</taxon>
        <taxon>Hyphomicrobiales</taxon>
        <taxon>Rhizobiaceae</taxon>
        <taxon>Rhizobium/Agrobacterium group</taxon>
        <taxon>Rhizobium</taxon>
    </lineage>
</organism>
<gene>
    <name evidence="1" type="ORF">CO657_03550</name>
</gene>
<dbReference type="EMBL" id="CP034998">
    <property type="protein sequence ID" value="QAS77221.1"/>
    <property type="molecule type" value="Genomic_DNA"/>
</dbReference>
<dbReference type="KEGG" id="rad:CO657_03550"/>
<accession>A0AAE5TUC6</accession>
<reference evidence="1 2" key="1">
    <citation type="submission" date="2019-01" db="EMBL/GenBank/DDBJ databases">
        <title>Genomic insights into the origins and evolution of symbiotic genes in the Phaseolus vulgaris microsymbionts.</title>
        <authorList>
            <person name="Tong W."/>
        </authorList>
    </citation>
    <scope>NUCLEOTIDE SEQUENCE [LARGE SCALE GENOMIC DNA]</scope>
    <source>
        <strain evidence="1 2">FH23</strain>
    </source>
</reference>
<dbReference type="RefSeq" id="WP_054181541.1">
    <property type="nucleotide sequence ID" value="NZ_CP034998.1"/>
</dbReference>
<name>A0AAE5TUC6_9HYPH</name>
<keyword evidence="2" id="KW-1185">Reference proteome</keyword>
<evidence type="ECO:0000313" key="2">
    <source>
        <dbReference type="Proteomes" id="UP000220927"/>
    </source>
</evidence>